<dbReference type="EMBL" id="CAMGYJ010000005">
    <property type="protein sequence ID" value="CAI0423218.1"/>
    <property type="molecule type" value="Genomic_DNA"/>
</dbReference>
<accession>A0AAV0KM12</accession>
<proteinExistence type="predicted"/>
<evidence type="ECO:0000313" key="1">
    <source>
        <dbReference type="EMBL" id="CAI0423218.1"/>
    </source>
</evidence>
<evidence type="ECO:0000313" key="2">
    <source>
        <dbReference type="Proteomes" id="UP001154282"/>
    </source>
</evidence>
<comment type="caution">
    <text evidence="1">The sequence shown here is derived from an EMBL/GenBank/DDBJ whole genome shotgun (WGS) entry which is preliminary data.</text>
</comment>
<protein>
    <submittedName>
        <fullName evidence="1">Uncharacterized protein</fullName>
    </submittedName>
</protein>
<organism evidence="1 2">
    <name type="scientific">Linum tenue</name>
    <dbReference type="NCBI Taxonomy" id="586396"/>
    <lineage>
        <taxon>Eukaryota</taxon>
        <taxon>Viridiplantae</taxon>
        <taxon>Streptophyta</taxon>
        <taxon>Embryophyta</taxon>
        <taxon>Tracheophyta</taxon>
        <taxon>Spermatophyta</taxon>
        <taxon>Magnoliopsida</taxon>
        <taxon>eudicotyledons</taxon>
        <taxon>Gunneridae</taxon>
        <taxon>Pentapetalae</taxon>
        <taxon>rosids</taxon>
        <taxon>fabids</taxon>
        <taxon>Malpighiales</taxon>
        <taxon>Linaceae</taxon>
        <taxon>Linum</taxon>
    </lineage>
</organism>
<sequence length="126" mass="14792">MDLPLLQVSFLVLLDSDQWRTRGESAEETRIRQHNHRNFLLPHQLPWNPRILHLSRNPNHKTPPEIPLLHLRFLPLPPLPPSNEEEPPLWSSTLWISKLNSFTKFFSDLQCPGLLLNHPCILYLSK</sequence>
<name>A0AAV0KM12_9ROSI</name>
<gene>
    <name evidence="1" type="ORF">LITE_LOCUS19435</name>
</gene>
<keyword evidence="2" id="KW-1185">Reference proteome</keyword>
<reference evidence="1" key="1">
    <citation type="submission" date="2022-08" db="EMBL/GenBank/DDBJ databases">
        <authorList>
            <person name="Gutierrez-Valencia J."/>
        </authorList>
    </citation>
    <scope>NUCLEOTIDE SEQUENCE</scope>
</reference>
<dbReference type="AlphaFoldDB" id="A0AAV0KM12"/>
<dbReference type="Proteomes" id="UP001154282">
    <property type="component" value="Unassembled WGS sequence"/>
</dbReference>